<sequence length="269" mass="29191">MAESNVHVGIIGAGLSGLALALALHQQSIPCTVYESREEKCLGIGGGLMLFPNGLKVMDKLCIHKLLKNQGFNFDRIYIQDGTSMQVTETVEYGSLDRYGFHALRIYRSILLDHLLAAVREKSIPVHFNRHFDHIVSETEEGVTWQFRNGSTASASILIGADGIHSKLRSYLAPNLEPTFSGMAAVIAAVPYAQLGLPEPTGASLNDPSSPNPLPTCIVVPPYGGFVMAPQGDYGGDVMITVQRRIDEPSSGRWDSVRAFPAHCPECRA</sequence>
<gene>
    <name evidence="1" type="ORF">NQ176_g2536</name>
</gene>
<name>A0ACC1NMS4_9HYPO</name>
<reference evidence="1" key="1">
    <citation type="submission" date="2022-08" db="EMBL/GenBank/DDBJ databases">
        <title>Genome Sequence of Lecanicillium fungicola.</title>
        <authorList>
            <person name="Buettner E."/>
        </authorList>
    </citation>
    <scope>NUCLEOTIDE SEQUENCE</scope>
    <source>
        <strain evidence="1">Babe33</strain>
    </source>
</reference>
<keyword evidence="2" id="KW-1185">Reference proteome</keyword>
<comment type="caution">
    <text evidence="1">The sequence shown here is derived from an EMBL/GenBank/DDBJ whole genome shotgun (WGS) entry which is preliminary data.</text>
</comment>
<accession>A0ACC1NMS4</accession>
<protein>
    <submittedName>
        <fullName evidence="1">Uncharacterized protein</fullName>
    </submittedName>
</protein>
<dbReference type="EMBL" id="JANJQO010000185">
    <property type="protein sequence ID" value="KAJ2980615.1"/>
    <property type="molecule type" value="Genomic_DNA"/>
</dbReference>
<dbReference type="Proteomes" id="UP001143910">
    <property type="component" value="Unassembled WGS sequence"/>
</dbReference>
<organism evidence="1 2">
    <name type="scientific">Zarea fungicola</name>
    <dbReference type="NCBI Taxonomy" id="93591"/>
    <lineage>
        <taxon>Eukaryota</taxon>
        <taxon>Fungi</taxon>
        <taxon>Dikarya</taxon>
        <taxon>Ascomycota</taxon>
        <taxon>Pezizomycotina</taxon>
        <taxon>Sordariomycetes</taxon>
        <taxon>Hypocreomycetidae</taxon>
        <taxon>Hypocreales</taxon>
        <taxon>Cordycipitaceae</taxon>
        <taxon>Zarea</taxon>
    </lineage>
</organism>
<proteinExistence type="predicted"/>
<evidence type="ECO:0000313" key="1">
    <source>
        <dbReference type="EMBL" id="KAJ2980615.1"/>
    </source>
</evidence>
<evidence type="ECO:0000313" key="2">
    <source>
        <dbReference type="Proteomes" id="UP001143910"/>
    </source>
</evidence>